<evidence type="ECO:0000256" key="2">
    <source>
        <dbReference type="ARBA" id="ARBA00004483"/>
    </source>
</evidence>
<dbReference type="InterPro" id="IPR037723">
    <property type="entry name" value="C2D_Ferlin"/>
</dbReference>
<dbReference type="InterPro" id="IPR055072">
    <property type="entry name" value="Ferlin_DSRM"/>
</dbReference>
<evidence type="ECO:0000256" key="8">
    <source>
        <dbReference type="ARBA" id="ARBA00022989"/>
    </source>
</evidence>
<dbReference type="SUPFAM" id="SSF49562">
    <property type="entry name" value="C2 domain (Calcium/lipid-binding domain, CaLB)"/>
    <property type="match status" value="6"/>
</dbReference>
<keyword evidence="14" id="KW-1185">Reference proteome</keyword>
<dbReference type="InterPro" id="IPR035892">
    <property type="entry name" value="C2_domain_sf"/>
</dbReference>
<accession>A0AAD9NWI7</accession>
<dbReference type="GO" id="GO:0007009">
    <property type="term" value="P:plasma membrane organization"/>
    <property type="evidence" value="ECO:0007669"/>
    <property type="project" value="TreeGrafter"/>
</dbReference>
<dbReference type="Pfam" id="PF08151">
    <property type="entry name" value="FerI"/>
    <property type="match status" value="1"/>
</dbReference>
<comment type="similarity">
    <text evidence="3">Belongs to the ferlin family.</text>
</comment>
<dbReference type="InterPro" id="IPR037722">
    <property type="entry name" value="C2C_Ferlin"/>
</dbReference>
<evidence type="ECO:0000256" key="7">
    <source>
        <dbReference type="ARBA" id="ARBA00022968"/>
    </source>
</evidence>
<dbReference type="Pfam" id="PF22901">
    <property type="entry name" value="dsrm_Ferlin"/>
    <property type="match status" value="1"/>
</dbReference>
<evidence type="ECO:0000259" key="12">
    <source>
        <dbReference type="PROSITE" id="PS50004"/>
    </source>
</evidence>
<feature type="domain" description="C2" evidence="12">
    <location>
        <begin position="1108"/>
        <end position="1239"/>
    </location>
</feature>
<dbReference type="InterPro" id="IPR037724">
    <property type="entry name" value="C2E_Ferlin"/>
</dbReference>
<evidence type="ECO:0000256" key="6">
    <source>
        <dbReference type="ARBA" id="ARBA00022737"/>
    </source>
</evidence>
<evidence type="ECO:0000256" key="1">
    <source>
        <dbReference type="ARBA" id="ARBA00004401"/>
    </source>
</evidence>
<dbReference type="Gene3D" id="2.60.40.150">
    <property type="entry name" value="C2 domain"/>
    <property type="match status" value="5"/>
</dbReference>
<dbReference type="SMART" id="SM00239">
    <property type="entry name" value="C2"/>
    <property type="match status" value="6"/>
</dbReference>
<dbReference type="InterPro" id="IPR000008">
    <property type="entry name" value="C2_dom"/>
</dbReference>
<dbReference type="CDD" id="cd04018">
    <property type="entry name" value="C2C_Ferlin"/>
    <property type="match status" value="1"/>
</dbReference>
<dbReference type="GO" id="GO:0061025">
    <property type="term" value="P:membrane fusion"/>
    <property type="evidence" value="ECO:0007669"/>
    <property type="project" value="TreeGrafter"/>
</dbReference>
<dbReference type="InterPro" id="IPR037721">
    <property type="entry name" value="Ferlin"/>
</dbReference>
<sequence length="1884" mass="214127">MSLQVFIENATNVPNVETLGKSDPYAIVEYQGLQKKTEVKKADLDPVWNQSFEFDLKGQPLKSSDEITLSVKDWERVGRNRPPCSPVLKVGHIMGMFGPGERNVPFDCLAQLKYHSKSLSWEAPGICKLNISLLDHNQRPTTAVLAVTISYRPPAGTAPREIGKVVTVGEDQGEEEEEEEEGEDEVGEDDIDGLDSPDAPLVPGQKPKKKKKKKKKKKLGTRKIRGNLSTKPQDFQIRIKIVEARQLPGSNISPIARIRCHNQAKQTRVQRSTNSPFWNEVFFFNFFCSPAELFDELVVFGVYNSRKLRSDAFIGSFKCDIGMIHEEPQHSLVNKWLLLSDPDDTQAGAKGYLKICATVLGPGDDVPTFRAVSQDDEEDIEANLLRPAGVLLRPATFKLKLYRAEDIPRMDSDFIQGVKKVFGSDDKKELVDPYFVFSFAGKEVRSKIMYNNSNPEWNQELRLGLQFPSMCERVRLQMFDWDKLTEDDTVGTSSLRVSRISLQGDSGFLPTFGPCFVNFYGSTREYSDLPDEHEDLNLGKGEGVAYRGRALVELQSVLVGGRALVELQSVLGEMPEKPVDDLLSEDVFKIQKFMRRRKFKLHAAFLNATMISQVDAPVEFEVSIGNYGNKLDDNVPPCSSTTQPTNAVFDGCFYYFLPWGDTKPCVVIDSHWEDIAFRLETVNFLGHIMERLETNMERLRLAQKANLAAAELAQLIIALLDQLLVDCSKPLPPVIEGQHVENDLDRNMRYYREVELEHIRKDARHLRLNATDIKDAMMDIEMYLAQLKNIAVEPQSSMPDVIIWMICGDRRMAYYRAPAHQLLWSPNPDYRGKFCGKLETITLKYPGNKVEKENKWEIPALLRVKVWLGLERHEAEWHKMQTEGELAVFAETVELRKESFVAPTGWRWDGDWYISPELSMLFDLDAGHKHFLEDCYECHSRYPGGSWGPASVPWTNIKGDMTTPRDEVELPEGWEWQDDWLIDLNRAVDEEGWEYTIEITMGGYTPVERNYHMCRRRRWVRARLKVKDMQVNIEEEQLRVEAAEGWEYAPFFNMKFHHKERKMDLVRRRRWHRKMVAESSHAPCFFQLRNEDQVEEGTSALAAPRMFLTCTSKYSVYRNSLPKPRKYQLRVYIYQARDLLAGDSNGLSDPFARVIFLNQSDATEKLEKTLCPTWDQTLMFEEIEIHGQPESIMEKPPKVVIEIFDYDNFGSAEFLGRTELEPLVKLDPSDDRLAVLQWYNITKGTQTGGEILAACELFLMNGTDLPFEPPKKGNLFLVPSGIRPMLQRTAIEVMCWGVRNMKKFQLGSVTSPNVELEVGGHLVQSKVIRNTSKNPNFDNPLLFFDIMLPREELYMPPLNIWVRDNRQFGRKPVVGVHVVRSLEEFRCNPARALEDSLGGTAGASGTPVGNGGQGSVSPQDVHVVDMPSLVNEKTSLKMEQVEEEVDWWSKYYASTGELDKCKQYLEHGYDKIEIYSTELGKVKGFNNFSDFCHTFPLSRGKSIEEEESSIVGEFKGSFRVYPLPDDPNIELPTRVLRNLPPSSPEECIVRVYVIKAVDLQPNDPSGLADPYVSIKLGKKSVNNQSDYVPNTLNPVFATMFELKTALPIHKDLNIRIKDYDLLGSDDVIGETVIDLENRFLSKHRATVGLPKTYCTSGPNKWRDSEKPKDILQQFCLQHGLPDPVYLGNHVVQIGTETYTLTEFETRKPTHSHLGAGDQRLALYVLNTLPKERGVPLTPEHVETRALYNPLQPGIEQGKLQMWVDIFPTSIGPPGPPVDINARRPKQLLHAADGCGHDMMSTCCGWLCGTRKDVILDEESITGEMMSDIYVKGWIAGIDESQETDVHYRSVQAPGGAADYSSLSYSRQITLLNNLKRSSANNVSF</sequence>
<evidence type="ECO:0000256" key="10">
    <source>
        <dbReference type="ARBA" id="ARBA00023329"/>
    </source>
</evidence>
<gene>
    <name evidence="13" type="ORF">NP493_296g01001</name>
</gene>
<feature type="region of interest" description="Disordered" evidence="11">
    <location>
        <begin position="169"/>
        <end position="225"/>
    </location>
</feature>
<evidence type="ECO:0000256" key="11">
    <source>
        <dbReference type="SAM" id="MobiDB-lite"/>
    </source>
</evidence>
<dbReference type="SMART" id="SM00693">
    <property type="entry name" value="DysFN"/>
    <property type="match status" value="1"/>
</dbReference>
<dbReference type="CDD" id="cd04017">
    <property type="entry name" value="C2D_Ferlin"/>
    <property type="match status" value="1"/>
</dbReference>
<dbReference type="PROSITE" id="PS50004">
    <property type="entry name" value="C2"/>
    <property type="match status" value="6"/>
</dbReference>
<feature type="domain" description="C2" evidence="12">
    <location>
        <begin position="1"/>
        <end position="104"/>
    </location>
</feature>
<protein>
    <recommendedName>
        <fullName evidence="12">C2 domain-containing protein</fullName>
    </recommendedName>
</protein>
<dbReference type="CDD" id="cd04011">
    <property type="entry name" value="C2B_Ferlin"/>
    <property type="match status" value="1"/>
</dbReference>
<name>A0AAD9NWI7_RIDPI</name>
<dbReference type="SMART" id="SM00694">
    <property type="entry name" value="DysFC"/>
    <property type="match status" value="2"/>
</dbReference>
<dbReference type="PANTHER" id="PTHR12546:SF33">
    <property type="entry name" value="SPERM VESICLE FUSION PROTEIN FER-1"/>
    <property type="match status" value="1"/>
</dbReference>
<dbReference type="EMBL" id="JAODUO010000296">
    <property type="protein sequence ID" value="KAK2183761.1"/>
    <property type="molecule type" value="Genomic_DNA"/>
</dbReference>
<proteinExistence type="inferred from homology"/>
<dbReference type="Pfam" id="PF08165">
    <property type="entry name" value="FerA"/>
    <property type="match status" value="1"/>
</dbReference>
<dbReference type="Proteomes" id="UP001209878">
    <property type="component" value="Unassembled WGS sequence"/>
</dbReference>
<dbReference type="SMART" id="SM01202">
    <property type="entry name" value="FerI"/>
    <property type="match status" value="1"/>
</dbReference>
<dbReference type="SMART" id="SM01201">
    <property type="entry name" value="FerB"/>
    <property type="match status" value="1"/>
</dbReference>
<dbReference type="GO" id="GO:0005886">
    <property type="term" value="C:plasma membrane"/>
    <property type="evidence" value="ECO:0007669"/>
    <property type="project" value="UniProtKB-SubCell"/>
</dbReference>
<comment type="caution">
    <text evidence="13">The sequence shown here is derived from an EMBL/GenBank/DDBJ whole genome shotgun (WGS) entry which is preliminary data.</text>
</comment>
<evidence type="ECO:0000256" key="5">
    <source>
        <dbReference type="ARBA" id="ARBA00022692"/>
    </source>
</evidence>
<feature type="domain" description="C2" evidence="12">
    <location>
        <begin position="376"/>
        <end position="511"/>
    </location>
</feature>
<dbReference type="Pfam" id="PF08150">
    <property type="entry name" value="FerB"/>
    <property type="match status" value="1"/>
</dbReference>
<evidence type="ECO:0000256" key="9">
    <source>
        <dbReference type="ARBA" id="ARBA00023136"/>
    </source>
</evidence>
<dbReference type="FunFam" id="2.60.40.150:FF:000026">
    <property type="entry name" value="dysferlin isoform X2"/>
    <property type="match status" value="1"/>
</dbReference>
<keyword evidence="9" id="KW-0472">Membrane</keyword>
<dbReference type="Pfam" id="PF00168">
    <property type="entry name" value="C2"/>
    <property type="match status" value="5"/>
</dbReference>
<dbReference type="InterPro" id="IPR012561">
    <property type="entry name" value="Ferlin_B-domain"/>
</dbReference>
<comment type="subcellular location">
    <subcellularLocation>
        <location evidence="1">Cell membrane</location>
        <topology evidence="1">Single-pass type II membrane protein</topology>
    </subcellularLocation>
    <subcellularLocation>
        <location evidence="2">Cytoplasmic vesicle membrane</location>
        <topology evidence="2">Single-pass type II membrane protein</topology>
    </subcellularLocation>
</comment>
<dbReference type="InterPro" id="IPR037720">
    <property type="entry name" value="C2B_Ferlin"/>
</dbReference>
<feature type="compositionally biased region" description="Acidic residues" evidence="11">
    <location>
        <begin position="171"/>
        <end position="195"/>
    </location>
</feature>
<feature type="compositionally biased region" description="Basic residues" evidence="11">
    <location>
        <begin position="206"/>
        <end position="225"/>
    </location>
</feature>
<feature type="domain" description="C2" evidence="12">
    <location>
        <begin position="1530"/>
        <end position="1648"/>
    </location>
</feature>
<keyword evidence="8" id="KW-1133">Transmembrane helix</keyword>
<keyword evidence="5" id="KW-0812">Transmembrane</keyword>
<dbReference type="InterPro" id="IPR006614">
    <property type="entry name" value="Peroxin/Ferlin"/>
</dbReference>
<dbReference type="CDD" id="cd04037">
    <property type="entry name" value="C2E_Ferlin"/>
    <property type="match status" value="1"/>
</dbReference>
<keyword evidence="4" id="KW-1003">Cell membrane</keyword>
<keyword evidence="6" id="KW-0677">Repeat</keyword>
<feature type="domain" description="C2" evidence="12">
    <location>
        <begin position="218"/>
        <end position="334"/>
    </location>
</feature>
<keyword evidence="7" id="KW-0735">Signal-anchor</keyword>
<evidence type="ECO:0000313" key="13">
    <source>
        <dbReference type="EMBL" id="KAK2183761.1"/>
    </source>
</evidence>
<evidence type="ECO:0000256" key="4">
    <source>
        <dbReference type="ARBA" id="ARBA00022475"/>
    </source>
</evidence>
<dbReference type="InterPro" id="IPR012968">
    <property type="entry name" value="FerIin_dom"/>
</dbReference>
<evidence type="ECO:0000313" key="14">
    <source>
        <dbReference type="Proteomes" id="UP001209878"/>
    </source>
</evidence>
<dbReference type="SMART" id="SM01200">
    <property type="entry name" value="FerA"/>
    <property type="match status" value="1"/>
</dbReference>
<evidence type="ECO:0000256" key="3">
    <source>
        <dbReference type="ARBA" id="ARBA00007561"/>
    </source>
</evidence>
<feature type="region of interest" description="Disordered" evidence="11">
    <location>
        <begin position="1398"/>
        <end position="1417"/>
    </location>
</feature>
<dbReference type="InterPro" id="IPR012560">
    <property type="entry name" value="Ferlin_A-domain"/>
</dbReference>
<dbReference type="GO" id="GO:0030659">
    <property type="term" value="C:cytoplasmic vesicle membrane"/>
    <property type="evidence" value="ECO:0007669"/>
    <property type="project" value="UniProtKB-SubCell"/>
</dbReference>
<organism evidence="13 14">
    <name type="scientific">Ridgeia piscesae</name>
    <name type="common">Tubeworm</name>
    <dbReference type="NCBI Taxonomy" id="27915"/>
    <lineage>
        <taxon>Eukaryota</taxon>
        <taxon>Metazoa</taxon>
        <taxon>Spiralia</taxon>
        <taxon>Lophotrochozoa</taxon>
        <taxon>Annelida</taxon>
        <taxon>Polychaeta</taxon>
        <taxon>Sedentaria</taxon>
        <taxon>Canalipalpata</taxon>
        <taxon>Sabellida</taxon>
        <taxon>Siboglinidae</taxon>
        <taxon>Ridgeia</taxon>
    </lineage>
</organism>
<keyword evidence="10" id="KW-0968">Cytoplasmic vesicle</keyword>
<feature type="domain" description="C2" evidence="12">
    <location>
        <begin position="1271"/>
        <end position="1395"/>
    </location>
</feature>
<reference evidence="13" key="1">
    <citation type="journal article" date="2023" name="Mol. Biol. Evol.">
        <title>Third-Generation Sequencing Reveals the Adaptive Role of the Epigenome in Three Deep-Sea Polychaetes.</title>
        <authorList>
            <person name="Perez M."/>
            <person name="Aroh O."/>
            <person name="Sun Y."/>
            <person name="Lan Y."/>
            <person name="Juniper S.K."/>
            <person name="Young C.R."/>
            <person name="Angers B."/>
            <person name="Qian P.Y."/>
        </authorList>
    </citation>
    <scope>NUCLEOTIDE SEQUENCE</scope>
    <source>
        <strain evidence="13">R07B-5</strain>
    </source>
</reference>
<dbReference type="PANTHER" id="PTHR12546">
    <property type="entry name" value="FER-1-LIKE"/>
    <property type="match status" value="1"/>
</dbReference>